<gene>
    <name evidence="1" type="ORF">Gasu_41670</name>
</gene>
<dbReference type="Gene3D" id="3.40.50.1240">
    <property type="entry name" value="Phosphoglycerate mutase-like"/>
    <property type="match status" value="1"/>
</dbReference>
<reference evidence="2" key="1">
    <citation type="journal article" date="2013" name="Science">
        <title>Gene transfer from bacteria and archaea facilitated evolution of an extremophilic eukaryote.</title>
        <authorList>
            <person name="Schonknecht G."/>
            <person name="Chen W.H."/>
            <person name="Ternes C.M."/>
            <person name="Barbier G.G."/>
            <person name="Shrestha R.P."/>
            <person name="Stanke M."/>
            <person name="Brautigam A."/>
            <person name="Baker B.J."/>
            <person name="Banfield J.F."/>
            <person name="Garavito R.M."/>
            <person name="Carr K."/>
            <person name="Wilkerson C."/>
            <person name="Rensing S.A."/>
            <person name="Gagneul D."/>
            <person name="Dickenson N.E."/>
            <person name="Oesterhelt C."/>
            <person name="Lercher M.J."/>
            <person name="Weber A.P."/>
        </authorList>
    </citation>
    <scope>NUCLEOTIDE SEQUENCE [LARGE SCALE GENOMIC DNA]</scope>
    <source>
        <strain evidence="2">074W</strain>
    </source>
</reference>
<name>M2WWD2_GALSU</name>
<dbReference type="GO" id="GO:0003824">
    <property type="term" value="F:catalytic activity"/>
    <property type="evidence" value="ECO:0007669"/>
    <property type="project" value="InterPro"/>
</dbReference>
<dbReference type="SUPFAM" id="SSF53254">
    <property type="entry name" value="Phosphoglycerate mutase-like"/>
    <property type="match status" value="1"/>
</dbReference>
<dbReference type="Gramene" id="EME28320">
    <property type="protein sequence ID" value="EME28320"/>
    <property type="gene ID" value="Gasu_41670"/>
</dbReference>
<accession>M2WWD2</accession>
<dbReference type="PROSITE" id="PS00175">
    <property type="entry name" value="PG_MUTASE"/>
    <property type="match status" value="1"/>
</dbReference>
<sequence>MDVLANSYYVLRHGESRANVEHLIVSDSENGILDSYGLTDKGKQQAQQAATHLKETLDKDWSEKYNKEMVTLVASPFSRARETAEIIATQLQFQVIVDPLLRERYFGRFNMTRDENYAVVWDADKQMDAMDPDWDVESVQDTLKRALQVIHRCEQTSKGHIYVLVSHGDVLQILRTYFAGVALENHRSLPYLGNAQLECLYIAKH</sequence>
<dbReference type="STRING" id="130081.M2WWD2"/>
<dbReference type="GeneID" id="17087169"/>
<dbReference type="EMBL" id="KB454521">
    <property type="protein sequence ID" value="EME28320.1"/>
    <property type="molecule type" value="Genomic_DNA"/>
</dbReference>
<dbReference type="eggNOG" id="ENOG502QSKC">
    <property type="taxonomic scope" value="Eukaryota"/>
</dbReference>
<dbReference type="InterPro" id="IPR029033">
    <property type="entry name" value="His_PPase_superfam"/>
</dbReference>
<dbReference type="InterPro" id="IPR013078">
    <property type="entry name" value="His_Pase_superF_clade-1"/>
</dbReference>
<dbReference type="OMA" id="ESEFQGC"/>
<evidence type="ECO:0000313" key="1">
    <source>
        <dbReference type="EMBL" id="EME28320.1"/>
    </source>
</evidence>
<dbReference type="InterPro" id="IPR001345">
    <property type="entry name" value="PG/BPGM_mutase_AS"/>
</dbReference>
<protein>
    <submittedName>
        <fullName evidence="1">Phosphoglycerate mutase family protein isoform 2</fullName>
    </submittedName>
</protein>
<dbReference type="Proteomes" id="UP000030680">
    <property type="component" value="Unassembled WGS sequence"/>
</dbReference>
<dbReference type="AlphaFoldDB" id="M2WWD2"/>
<evidence type="ECO:0000313" key="2">
    <source>
        <dbReference type="Proteomes" id="UP000030680"/>
    </source>
</evidence>
<dbReference type="SMART" id="SM00855">
    <property type="entry name" value="PGAM"/>
    <property type="match status" value="1"/>
</dbReference>
<proteinExistence type="predicted"/>
<dbReference type="KEGG" id="gsl:Gasu_41670"/>
<dbReference type="OrthoDB" id="354304at2759"/>
<dbReference type="PANTHER" id="PTHR47821:SF2">
    <property type="entry name" value="PHOSPHOGLYCERATE MUTASE FAMILY PROTEIN"/>
    <property type="match status" value="1"/>
</dbReference>
<dbReference type="Pfam" id="PF00300">
    <property type="entry name" value="His_Phos_1"/>
    <property type="match status" value="1"/>
</dbReference>
<dbReference type="CDD" id="cd07067">
    <property type="entry name" value="HP_PGM_like"/>
    <property type="match status" value="1"/>
</dbReference>
<dbReference type="PANTHER" id="PTHR47821">
    <property type="entry name" value="PHOSPHOGLYCERATE MUTASE FAMILY PROTEIN"/>
    <property type="match status" value="1"/>
</dbReference>
<dbReference type="RefSeq" id="XP_005704840.1">
    <property type="nucleotide sequence ID" value="XM_005704783.1"/>
</dbReference>
<keyword evidence="2" id="KW-1185">Reference proteome</keyword>
<dbReference type="PIRSF" id="PIRSF000709">
    <property type="entry name" value="6PFK_2-Ptase"/>
    <property type="match status" value="1"/>
</dbReference>
<organism evidence="1 2">
    <name type="scientific">Galdieria sulphuraria</name>
    <name type="common">Red alga</name>
    <dbReference type="NCBI Taxonomy" id="130081"/>
    <lineage>
        <taxon>Eukaryota</taxon>
        <taxon>Rhodophyta</taxon>
        <taxon>Bangiophyceae</taxon>
        <taxon>Galdieriales</taxon>
        <taxon>Galdieriaceae</taxon>
        <taxon>Galdieria</taxon>
    </lineage>
</organism>